<proteinExistence type="predicted"/>
<dbReference type="GO" id="GO:0016740">
    <property type="term" value="F:transferase activity"/>
    <property type="evidence" value="ECO:0007669"/>
    <property type="project" value="UniProtKB-KW"/>
</dbReference>
<dbReference type="EMBL" id="VOOR01000060">
    <property type="protein sequence ID" value="TXB61426.1"/>
    <property type="molecule type" value="Genomic_DNA"/>
</dbReference>
<dbReference type="OrthoDB" id="5366220at2"/>
<accession>A0A5C6RGF4</accession>
<protein>
    <submittedName>
        <fullName evidence="1">Nucleotidyltransferase family protein</fullName>
    </submittedName>
</protein>
<gene>
    <name evidence="1" type="ORF">FRY97_19225</name>
</gene>
<keyword evidence="2" id="KW-1185">Reference proteome</keyword>
<dbReference type="RefSeq" id="WP_147169201.1">
    <property type="nucleotide sequence ID" value="NZ_VOOR01000060.1"/>
</dbReference>
<organism evidence="1 2">
    <name type="scientific">Phaeodactylibacter luteus</name>
    <dbReference type="NCBI Taxonomy" id="1564516"/>
    <lineage>
        <taxon>Bacteria</taxon>
        <taxon>Pseudomonadati</taxon>
        <taxon>Bacteroidota</taxon>
        <taxon>Saprospiria</taxon>
        <taxon>Saprospirales</taxon>
        <taxon>Haliscomenobacteraceae</taxon>
        <taxon>Phaeodactylibacter</taxon>
    </lineage>
</organism>
<evidence type="ECO:0000313" key="2">
    <source>
        <dbReference type="Proteomes" id="UP000321580"/>
    </source>
</evidence>
<keyword evidence="1" id="KW-0808">Transferase</keyword>
<dbReference type="AlphaFoldDB" id="A0A5C6RGF4"/>
<reference evidence="1 2" key="1">
    <citation type="submission" date="2019-08" db="EMBL/GenBank/DDBJ databases">
        <title>Genome of Phaeodactylibacter luteus.</title>
        <authorList>
            <person name="Bowman J.P."/>
        </authorList>
    </citation>
    <scope>NUCLEOTIDE SEQUENCE [LARGE SCALE GENOMIC DNA]</scope>
    <source>
        <strain evidence="1 2">KCTC 42180</strain>
    </source>
</reference>
<comment type="caution">
    <text evidence="1">The sequence shown here is derived from an EMBL/GenBank/DDBJ whole genome shotgun (WGS) entry which is preliminary data.</text>
</comment>
<dbReference type="InterPro" id="IPR039498">
    <property type="entry name" value="NTP_transf_5"/>
</dbReference>
<sequence>MNTFQLAATLSKLQPKEREIEAMRLAFSQMNAHREQAFFEYCLHWKLAPWAYTQLGRTGLKSALGPAVQQAFQQQHEQARAANEARAREALRFLKRFREEGIAVVVLKGNLFMDSIYEDTGYKRMNDFDLLIHPEDWPRARAIYIELGYIPLGFGWSGEKEAAAKFSHTGMSFISPDYTCITGTQWGLKSPTSGYTVDIAEAWATTKPLDFRGEPVLQLSTEYNLLHLILHMGLYKCGIRDCMDVYNLFRSGQPADEEHLARIVRKAKAVEKAFFTLSLSNLCSASIPPSLLEKLRPEKPGFITRRLSSRLSVARQTGDFQVSYNDYFQEVEMCVFYFNLFPSFHKRLALYARLLKLLFWPRAQLAWKLSDLPEGAGLPKKTMARAVAPYLAIRTIGEEIGLGIVFLLLGKFLADMLLSVRFYVYGGESYFDYLQSRGISPGEIKAAVKKIQ</sequence>
<dbReference type="Pfam" id="PF14907">
    <property type="entry name" value="NTP_transf_5"/>
    <property type="match status" value="1"/>
</dbReference>
<dbReference type="Proteomes" id="UP000321580">
    <property type="component" value="Unassembled WGS sequence"/>
</dbReference>
<evidence type="ECO:0000313" key="1">
    <source>
        <dbReference type="EMBL" id="TXB61426.1"/>
    </source>
</evidence>
<name>A0A5C6RGF4_9BACT</name>